<dbReference type="SMART" id="SM00225">
    <property type="entry name" value="BTB"/>
    <property type="match status" value="1"/>
</dbReference>
<name>A0AAV7IAD0_COTGL</name>
<dbReference type="Proteomes" id="UP000826195">
    <property type="component" value="Unassembled WGS sequence"/>
</dbReference>
<dbReference type="SUPFAM" id="SSF54695">
    <property type="entry name" value="POZ domain"/>
    <property type="match status" value="1"/>
</dbReference>
<proteinExistence type="predicted"/>
<dbReference type="AlphaFoldDB" id="A0AAV7IAD0"/>
<feature type="domain" description="BTB" evidence="1">
    <location>
        <begin position="68"/>
        <end position="135"/>
    </location>
</feature>
<evidence type="ECO:0000313" key="3">
    <source>
        <dbReference type="Proteomes" id="UP000826195"/>
    </source>
</evidence>
<accession>A0AAV7IAD0</accession>
<dbReference type="InterPro" id="IPR011333">
    <property type="entry name" value="SKP1/BTB/POZ_sf"/>
</dbReference>
<keyword evidence="3" id="KW-1185">Reference proteome</keyword>
<gene>
    <name evidence="2" type="ORF">KQX54_020014</name>
</gene>
<dbReference type="Gene3D" id="3.30.710.10">
    <property type="entry name" value="Potassium Channel Kv1.1, Chain A"/>
    <property type="match status" value="1"/>
</dbReference>
<evidence type="ECO:0000259" key="1">
    <source>
        <dbReference type="PROSITE" id="PS50097"/>
    </source>
</evidence>
<dbReference type="Pfam" id="PF00651">
    <property type="entry name" value="BTB"/>
    <property type="match status" value="1"/>
</dbReference>
<dbReference type="PANTHER" id="PTHR24413">
    <property type="entry name" value="SPECKLE-TYPE POZ PROTEIN"/>
    <property type="match status" value="1"/>
</dbReference>
<dbReference type="CDD" id="cd18186">
    <property type="entry name" value="BTB_POZ_ZBTB_KLHL-like"/>
    <property type="match status" value="1"/>
</dbReference>
<sequence>MYMNLNNKLVIGVDTKTFQFGRFVSSTVDTYGFAEFVTIDELLEKKEEFFPNDILTDFEKLLISKKSSDAAILVGDKKFDAHKVILTTRSCVFKAMYSYDMKEKKENEVTITDIDGEIFEKLLEYIYTDKVKDLDTFAEGLLEAS</sequence>
<comment type="caution">
    <text evidence="2">The sequence shown here is derived from an EMBL/GenBank/DDBJ whole genome shotgun (WGS) entry which is preliminary data.</text>
</comment>
<dbReference type="EMBL" id="JAHXZJ010001119">
    <property type="protein sequence ID" value="KAH0555541.1"/>
    <property type="molecule type" value="Genomic_DNA"/>
</dbReference>
<organism evidence="2 3">
    <name type="scientific">Cotesia glomerata</name>
    <name type="common">Lepidopteran parasitic wasp</name>
    <name type="synonym">Apanteles glomeratus</name>
    <dbReference type="NCBI Taxonomy" id="32391"/>
    <lineage>
        <taxon>Eukaryota</taxon>
        <taxon>Metazoa</taxon>
        <taxon>Ecdysozoa</taxon>
        <taxon>Arthropoda</taxon>
        <taxon>Hexapoda</taxon>
        <taxon>Insecta</taxon>
        <taxon>Pterygota</taxon>
        <taxon>Neoptera</taxon>
        <taxon>Endopterygota</taxon>
        <taxon>Hymenoptera</taxon>
        <taxon>Apocrita</taxon>
        <taxon>Ichneumonoidea</taxon>
        <taxon>Braconidae</taxon>
        <taxon>Microgastrinae</taxon>
        <taxon>Cotesia</taxon>
    </lineage>
</organism>
<protein>
    <recommendedName>
        <fullName evidence="1">BTB domain-containing protein</fullName>
    </recommendedName>
</protein>
<evidence type="ECO:0000313" key="2">
    <source>
        <dbReference type="EMBL" id="KAH0555541.1"/>
    </source>
</evidence>
<dbReference type="InterPro" id="IPR000210">
    <property type="entry name" value="BTB/POZ_dom"/>
</dbReference>
<reference evidence="2 3" key="1">
    <citation type="journal article" date="2021" name="J. Hered.">
        <title>A chromosome-level genome assembly of the parasitoid wasp, Cotesia glomerata (Hymenoptera: Braconidae).</title>
        <authorList>
            <person name="Pinto B.J."/>
            <person name="Weis J.J."/>
            <person name="Gamble T."/>
            <person name="Ode P.J."/>
            <person name="Paul R."/>
            <person name="Zaspel J.M."/>
        </authorList>
    </citation>
    <scope>NUCLEOTIDE SEQUENCE [LARGE SCALE GENOMIC DNA]</scope>
    <source>
        <strain evidence="2">CgM1</strain>
    </source>
</reference>
<dbReference type="PROSITE" id="PS50097">
    <property type="entry name" value="BTB"/>
    <property type="match status" value="1"/>
</dbReference>